<dbReference type="AlphaFoldDB" id="A0A0H3ZMF8"/>
<accession>A0A0H3ZMF8</accession>
<organism evidence="1">
    <name type="scientific">Vibrio sp. 1F_97</name>
    <dbReference type="NCBI Taxonomy" id="1652827"/>
    <lineage>
        <taxon>Bacteria</taxon>
        <taxon>Pseudomonadati</taxon>
        <taxon>Pseudomonadota</taxon>
        <taxon>Gammaproteobacteria</taxon>
        <taxon>Vibrionales</taxon>
        <taxon>Vibrionaceae</taxon>
        <taxon>Vibrio</taxon>
    </lineage>
</organism>
<reference evidence="1" key="1">
    <citation type="journal article" date="2015" name="MBio">
        <title>Eco-Evolutionary Dynamics of Episomes among Ecologically Cohesive Bacterial Populations.</title>
        <authorList>
            <person name="Xue H."/>
            <person name="Cordero O.X."/>
            <person name="Camas F.M."/>
            <person name="Trimble W."/>
            <person name="Meyer F."/>
            <person name="Guglielmini J."/>
            <person name="Rocha E.P."/>
            <person name="Polz M.F."/>
        </authorList>
    </citation>
    <scope>NUCLEOTIDE SEQUENCE</scope>
    <source>
        <strain evidence="1">1F_97</strain>
    </source>
</reference>
<proteinExistence type="predicted"/>
<evidence type="ECO:0000313" key="1">
    <source>
        <dbReference type="EMBL" id="AKN37340.1"/>
    </source>
</evidence>
<sequence>MATTIQVVENLQVGRFINIDGQRCEVERVSFSMAICEKMAFEEMFIVLSKEMSKRGLISQGDDNNWYWTDTGEPIVPVEDWED</sequence>
<protein>
    <submittedName>
        <fullName evidence="1">Uncharacterized protein</fullName>
    </submittedName>
</protein>
<dbReference type="EMBL" id="KP795532">
    <property type="protein sequence ID" value="AKN37340.1"/>
    <property type="molecule type" value="Genomic_DNA"/>
</dbReference>
<name>A0A0H3ZMF8_9VIBR</name>